<reference evidence="7 8" key="1">
    <citation type="journal article" date="2011" name="Proc. Natl. Acad. Sci. U.S.A.">
        <title>Evolutionary erosion of yeast sex chromosomes by mating-type switching accidents.</title>
        <authorList>
            <person name="Gordon J.L."/>
            <person name="Armisen D."/>
            <person name="Proux-Wera E."/>
            <person name="Oheigeartaigh S.S."/>
            <person name="Byrne K.P."/>
            <person name="Wolfe K.H."/>
        </authorList>
    </citation>
    <scope>NUCLEOTIDE SEQUENCE [LARGE SCALE GENOMIC DNA]</scope>
    <source>
        <strain evidence="8">ATCC 34711 / CBS 6284 / DSM 70876 / NBRC 10599 / NRRL Y-10934 / UCD 77-7</strain>
    </source>
</reference>
<evidence type="ECO:0000256" key="3">
    <source>
        <dbReference type="ARBA" id="ARBA00022679"/>
    </source>
</evidence>
<keyword evidence="3 4" id="KW-0808">Transferase</keyword>
<evidence type="ECO:0000256" key="1">
    <source>
        <dbReference type="ARBA" id="ARBA00006739"/>
    </source>
</evidence>
<dbReference type="GO" id="GO:0006488">
    <property type="term" value="P:dolichol-linked oligosaccharide biosynthetic process"/>
    <property type="evidence" value="ECO:0007669"/>
    <property type="project" value="TreeGrafter"/>
</dbReference>
<dbReference type="Gene3D" id="3.90.550.10">
    <property type="entry name" value="Spore Coat Polysaccharide Biosynthesis Protein SpsA, Chain A"/>
    <property type="match status" value="1"/>
</dbReference>
<accession>I2GYX7</accession>
<gene>
    <name evidence="7" type="primary">TBLA0B04940</name>
    <name evidence="7" type="ORF">TBLA_0B04940</name>
</gene>
<dbReference type="InterPro" id="IPR029044">
    <property type="entry name" value="Nucleotide-diphossugar_trans"/>
</dbReference>
<comment type="catalytic activity">
    <reaction evidence="4">
        <text>a di-trans,poly-cis-dolichyl phosphate + GDP-alpha-D-mannose = a di-trans,poly-cis-dolichyl beta-D-mannosyl phosphate + GDP</text>
        <dbReference type="Rhea" id="RHEA:21184"/>
        <dbReference type="Rhea" id="RHEA-COMP:19498"/>
        <dbReference type="Rhea" id="RHEA-COMP:19501"/>
        <dbReference type="ChEBI" id="CHEBI:57527"/>
        <dbReference type="ChEBI" id="CHEBI:57683"/>
        <dbReference type="ChEBI" id="CHEBI:58189"/>
        <dbReference type="ChEBI" id="CHEBI:58211"/>
    </reaction>
</comment>
<dbReference type="SUPFAM" id="SSF53448">
    <property type="entry name" value="Nucleotide-diphospho-sugar transferases"/>
    <property type="match status" value="1"/>
</dbReference>
<feature type="domain" description="Glycosyltransferase 2-like" evidence="6">
    <location>
        <begin position="9"/>
        <end position="172"/>
    </location>
</feature>
<dbReference type="GO" id="GO:0035269">
    <property type="term" value="P:protein O-linked glycosylation via mannose"/>
    <property type="evidence" value="ECO:0007669"/>
    <property type="project" value="TreeGrafter"/>
</dbReference>
<comment type="subunit">
    <text evidence="4">Component of the dolichol-phosphate mannose (DPM) synthase complex.</text>
</comment>
<proteinExistence type="inferred from homology"/>
<dbReference type="InterPro" id="IPR039528">
    <property type="entry name" value="DPM1-like"/>
</dbReference>
<comment type="pathway">
    <text evidence="4">Protein modification; protein glycosylation.</text>
</comment>
<dbReference type="STRING" id="1071380.I2GYX7"/>
<evidence type="ECO:0000313" key="8">
    <source>
        <dbReference type="Proteomes" id="UP000002866"/>
    </source>
</evidence>
<keyword evidence="5" id="KW-0812">Transmembrane</keyword>
<dbReference type="GeneID" id="14494778"/>
<dbReference type="AlphaFoldDB" id="I2GYX7"/>
<evidence type="ECO:0000256" key="2">
    <source>
        <dbReference type="ARBA" id="ARBA00022676"/>
    </source>
</evidence>
<comment type="subcellular location">
    <subcellularLocation>
        <location evidence="4">Endoplasmic reticulum</location>
    </subcellularLocation>
</comment>
<dbReference type="EC" id="2.4.1.83" evidence="4"/>
<dbReference type="GO" id="GO:0005789">
    <property type="term" value="C:endoplasmic reticulum membrane"/>
    <property type="evidence" value="ECO:0007669"/>
    <property type="project" value="TreeGrafter"/>
</dbReference>
<name>I2GYX7_HENB6</name>
<sequence>MLSQNILNSIIVPTYDEKSNIKTLTTNLFPSLATEESNLTELIFVDNNSNDGSIQQVEELNRQGYNVRIIIRRKNHGLSSSVLRGFQAAQGDILICMDANLQHTPESVPQLIESLRIHPFTIGTRYVTNVGIEQDWPLYRRVISKGSSLLAKPLTTTSDPMIGFFGLPRKYLIQLKAGAINPQCFKISLELMVKLRLPKRCTVGEILYSLGITSEGQSKLPGKVILQYVLQLKDLYQYRYGSVEFTFITSLITIFYTVAFYQAYCVVFKFNLDRKLLQ</sequence>
<evidence type="ECO:0000313" key="7">
    <source>
        <dbReference type="EMBL" id="CCH59329.1"/>
    </source>
</evidence>
<dbReference type="GO" id="GO:0004582">
    <property type="term" value="F:dolichyl-phosphate beta-D-mannosyltransferase activity"/>
    <property type="evidence" value="ECO:0007669"/>
    <property type="project" value="UniProtKB-UniRule"/>
</dbReference>
<dbReference type="Proteomes" id="UP000002866">
    <property type="component" value="Chromosome 2"/>
</dbReference>
<dbReference type="OrthoDB" id="2603at2759"/>
<dbReference type="eggNOG" id="KOG2978">
    <property type="taxonomic scope" value="Eukaryota"/>
</dbReference>
<evidence type="ECO:0000259" key="6">
    <source>
        <dbReference type="Pfam" id="PF00535"/>
    </source>
</evidence>
<organism evidence="7 8">
    <name type="scientific">Henningerozyma blattae (strain ATCC 34711 / CBS 6284 / DSM 70876 / NBRC 10599 / NRRL Y-10934 / UCD 77-7)</name>
    <name type="common">Yeast</name>
    <name type="synonym">Tetrapisispora blattae</name>
    <dbReference type="NCBI Taxonomy" id="1071380"/>
    <lineage>
        <taxon>Eukaryota</taxon>
        <taxon>Fungi</taxon>
        <taxon>Dikarya</taxon>
        <taxon>Ascomycota</taxon>
        <taxon>Saccharomycotina</taxon>
        <taxon>Saccharomycetes</taxon>
        <taxon>Saccharomycetales</taxon>
        <taxon>Saccharomycetaceae</taxon>
        <taxon>Henningerozyma</taxon>
    </lineage>
</organism>
<dbReference type="GO" id="GO:0006506">
    <property type="term" value="P:GPI anchor biosynthetic process"/>
    <property type="evidence" value="ECO:0007669"/>
    <property type="project" value="TreeGrafter"/>
</dbReference>
<keyword evidence="8" id="KW-1185">Reference proteome</keyword>
<evidence type="ECO:0000256" key="4">
    <source>
        <dbReference type="RuleBase" id="RU365083"/>
    </source>
</evidence>
<dbReference type="PANTHER" id="PTHR43398">
    <property type="entry name" value="DOLICHOL-PHOSPHATE MANNOSYLTRANSFERASE SUBUNIT 1"/>
    <property type="match status" value="1"/>
</dbReference>
<dbReference type="RefSeq" id="XP_004178848.1">
    <property type="nucleotide sequence ID" value="XM_004178800.1"/>
</dbReference>
<dbReference type="KEGG" id="tbl:TBLA_0B04940"/>
<evidence type="ECO:0000256" key="5">
    <source>
        <dbReference type="SAM" id="Phobius"/>
    </source>
</evidence>
<feature type="transmembrane region" description="Helical" evidence="5">
    <location>
        <begin position="245"/>
        <end position="268"/>
    </location>
</feature>
<dbReference type="InParanoid" id="I2GYX7"/>
<keyword evidence="5" id="KW-1133">Transmembrane helix</keyword>
<keyword evidence="2 4" id="KW-0328">Glycosyltransferase</keyword>
<dbReference type="InterPro" id="IPR001173">
    <property type="entry name" value="Glyco_trans_2-like"/>
</dbReference>
<comment type="function">
    <text evidence="4">Transfers mannose from GDP-mannose to dolichol monophosphate to form dolichol phosphate mannose (Dol-P-Man) which is the mannosyl donor in pathways leading to N-glycosylation, glycosyl phosphatidylinositol membrane anchoring, and O-mannosylation of proteins.</text>
</comment>
<keyword evidence="4" id="KW-0256">Endoplasmic reticulum</keyword>
<dbReference type="PANTHER" id="PTHR43398:SF1">
    <property type="entry name" value="DOLICHOL-PHOSPHATE MANNOSYLTRANSFERASE SUBUNIT 1"/>
    <property type="match status" value="1"/>
</dbReference>
<dbReference type="Pfam" id="PF00535">
    <property type="entry name" value="Glycos_transf_2"/>
    <property type="match status" value="1"/>
</dbReference>
<dbReference type="CDD" id="cd06442">
    <property type="entry name" value="DPM1_like"/>
    <property type="match status" value="1"/>
</dbReference>
<protein>
    <recommendedName>
        <fullName evidence="4">Dolichol-phosphate mannosyltransferase subunit 1</fullName>
        <ecNumber evidence="4">2.4.1.83</ecNumber>
    </recommendedName>
</protein>
<keyword evidence="5" id="KW-0472">Membrane</keyword>
<comment type="similarity">
    <text evidence="1 4">Belongs to the glycosyltransferase 2 family.</text>
</comment>
<dbReference type="HOGENOM" id="CLU_033536_13_1_1"/>
<dbReference type="EMBL" id="HE806317">
    <property type="protein sequence ID" value="CCH59329.1"/>
    <property type="molecule type" value="Genomic_DNA"/>
</dbReference>
<dbReference type="UniPathway" id="UPA00378"/>